<accession>A0A915J7H8</accession>
<protein>
    <submittedName>
        <fullName evidence="3">Uncharacterized protein</fullName>
    </submittedName>
</protein>
<dbReference type="WBParaSite" id="nRc.2.0.1.t22423-RA">
    <property type="protein sequence ID" value="nRc.2.0.1.t22423-RA"/>
    <property type="gene ID" value="nRc.2.0.1.g22423"/>
</dbReference>
<organism evidence="2 3">
    <name type="scientific">Romanomermis culicivorax</name>
    <name type="common">Nematode worm</name>
    <dbReference type="NCBI Taxonomy" id="13658"/>
    <lineage>
        <taxon>Eukaryota</taxon>
        <taxon>Metazoa</taxon>
        <taxon>Ecdysozoa</taxon>
        <taxon>Nematoda</taxon>
        <taxon>Enoplea</taxon>
        <taxon>Dorylaimia</taxon>
        <taxon>Mermithida</taxon>
        <taxon>Mermithoidea</taxon>
        <taxon>Mermithidae</taxon>
        <taxon>Romanomermis</taxon>
    </lineage>
</organism>
<feature type="signal peptide" evidence="1">
    <location>
        <begin position="1"/>
        <end position="16"/>
    </location>
</feature>
<name>A0A915J7H8_ROMCU</name>
<evidence type="ECO:0000313" key="2">
    <source>
        <dbReference type="Proteomes" id="UP000887565"/>
    </source>
</evidence>
<proteinExistence type="predicted"/>
<evidence type="ECO:0000313" key="3">
    <source>
        <dbReference type="WBParaSite" id="nRc.2.0.1.t22423-RA"/>
    </source>
</evidence>
<keyword evidence="2" id="KW-1185">Reference proteome</keyword>
<evidence type="ECO:0000256" key="1">
    <source>
        <dbReference type="SAM" id="SignalP"/>
    </source>
</evidence>
<reference evidence="3" key="1">
    <citation type="submission" date="2022-11" db="UniProtKB">
        <authorList>
            <consortium name="WormBaseParasite"/>
        </authorList>
    </citation>
    <scope>IDENTIFICATION</scope>
</reference>
<feature type="chain" id="PRO_5037643508" evidence="1">
    <location>
        <begin position="17"/>
        <end position="105"/>
    </location>
</feature>
<dbReference type="AlphaFoldDB" id="A0A915J7H8"/>
<sequence>MLLLLMTKYLANVVLFLSDDNSKDEADDFRNCCWPHSCRSPTSFAFAFIVLKAKDTHTFSSTQNNFERLELYHIRADIHSSNKIPWRKIEKDFQTNRNCSSQKSA</sequence>
<keyword evidence="1" id="KW-0732">Signal</keyword>
<dbReference type="Proteomes" id="UP000887565">
    <property type="component" value="Unplaced"/>
</dbReference>